<dbReference type="InterPro" id="IPR054496">
    <property type="entry name" value="E217_GP41"/>
</dbReference>
<dbReference type="Pfam" id="PF22759">
    <property type="entry name" value="E217_GP41"/>
    <property type="match status" value="1"/>
</dbReference>
<dbReference type="KEGG" id="ala:BFG52_08195"/>
<organism evidence="1 2">
    <name type="scientific">Acinetobacter larvae</name>
    <dbReference type="NCBI Taxonomy" id="1789224"/>
    <lineage>
        <taxon>Bacteria</taxon>
        <taxon>Pseudomonadati</taxon>
        <taxon>Pseudomonadota</taxon>
        <taxon>Gammaproteobacteria</taxon>
        <taxon>Moraxellales</taxon>
        <taxon>Moraxellaceae</taxon>
        <taxon>Acinetobacter</taxon>
    </lineage>
</organism>
<gene>
    <name evidence="1" type="ORF">BFG52_08195</name>
</gene>
<sequence length="290" mass="31787">MNKKIIKVSVMLNDDNFNDSGDNTLTFTGLKTSVSVMFGNGALMPFAQIKIYGLKLENCLKLLRVRWNEMKALMNRVRIDAGEEGGDLVKVFEGNITFAYPDMSNAPNVALVIESQSAVFENMKPVPSTSFEGENDVATMIETICKDMGYQFENNAVTQIIEGQYLADSSIAKIQNIAQAADIDLYIEQNLIAIAPKGGSRNIKVPTISPKAGLIGYPTPDLRGVSFKCLYDPAIRFGGTVSISDSEITVCNGDWRVYGVDIYLDSNTPNGNWFCEVNATFKDSANAVKK</sequence>
<dbReference type="AlphaFoldDB" id="A0A1B2LZG7"/>
<proteinExistence type="predicted"/>
<evidence type="ECO:0000313" key="1">
    <source>
        <dbReference type="EMBL" id="AOA58336.1"/>
    </source>
</evidence>
<name>A0A1B2LZG7_9GAMM</name>
<dbReference type="STRING" id="1789224.BFG52_08195"/>
<accession>A0A1B2LZG7</accession>
<dbReference type="EMBL" id="CP016895">
    <property type="protein sequence ID" value="AOA58336.1"/>
    <property type="molecule type" value="Genomic_DNA"/>
</dbReference>
<protein>
    <submittedName>
        <fullName evidence="1">Uncharacterized protein</fullName>
    </submittedName>
</protein>
<dbReference type="Proteomes" id="UP000093391">
    <property type="component" value="Chromosome"/>
</dbReference>
<dbReference type="RefSeq" id="WP_067554569.1">
    <property type="nucleotide sequence ID" value="NZ_CP016895.1"/>
</dbReference>
<evidence type="ECO:0000313" key="2">
    <source>
        <dbReference type="Proteomes" id="UP000093391"/>
    </source>
</evidence>
<keyword evidence="2" id="KW-1185">Reference proteome</keyword>
<reference evidence="1 2" key="1">
    <citation type="submission" date="2016-08" db="EMBL/GenBank/DDBJ databases">
        <authorList>
            <person name="Seilhamer J.J."/>
        </authorList>
    </citation>
    <scope>NUCLEOTIDE SEQUENCE [LARGE SCALE GENOMIC DNA]</scope>
    <source>
        <strain evidence="1 2">BRTC-1</strain>
    </source>
</reference>